<reference evidence="1" key="1">
    <citation type="submission" date="2021-06" db="EMBL/GenBank/DDBJ databases">
        <title>Parelaphostrongylus tenuis whole genome reference sequence.</title>
        <authorList>
            <person name="Garwood T.J."/>
            <person name="Larsen P.A."/>
            <person name="Fountain-Jones N.M."/>
            <person name="Garbe J.R."/>
            <person name="Macchietto M.G."/>
            <person name="Kania S.A."/>
            <person name="Gerhold R.W."/>
            <person name="Richards J.E."/>
            <person name="Wolf T.M."/>
        </authorList>
    </citation>
    <scope>NUCLEOTIDE SEQUENCE</scope>
    <source>
        <strain evidence="1">MNPRO001-30</strain>
        <tissue evidence="1">Meninges</tissue>
    </source>
</reference>
<protein>
    <submittedName>
        <fullName evidence="1">Uncharacterized protein</fullName>
    </submittedName>
</protein>
<comment type="caution">
    <text evidence="1">The sequence shown here is derived from an EMBL/GenBank/DDBJ whole genome shotgun (WGS) entry which is preliminary data.</text>
</comment>
<sequence length="88" mass="9771">MEASSCLDSLAGLRVVWTDLLQKSNARRNPQATTLPSVSLFSKKIPPFLKDVPTDDGAFMSWAAAPTHIIAEKQERKPRSFKQILLCT</sequence>
<dbReference type="Proteomes" id="UP001196413">
    <property type="component" value="Unassembled WGS sequence"/>
</dbReference>
<gene>
    <name evidence="1" type="ORF">KIN20_036863</name>
</gene>
<dbReference type="EMBL" id="JAHQIW010007413">
    <property type="protein sequence ID" value="KAJ1374229.1"/>
    <property type="molecule type" value="Genomic_DNA"/>
</dbReference>
<dbReference type="AlphaFoldDB" id="A0AAD5RDF3"/>
<organism evidence="1 2">
    <name type="scientific">Parelaphostrongylus tenuis</name>
    <name type="common">Meningeal worm</name>
    <dbReference type="NCBI Taxonomy" id="148309"/>
    <lineage>
        <taxon>Eukaryota</taxon>
        <taxon>Metazoa</taxon>
        <taxon>Ecdysozoa</taxon>
        <taxon>Nematoda</taxon>
        <taxon>Chromadorea</taxon>
        <taxon>Rhabditida</taxon>
        <taxon>Rhabditina</taxon>
        <taxon>Rhabditomorpha</taxon>
        <taxon>Strongyloidea</taxon>
        <taxon>Metastrongylidae</taxon>
        <taxon>Parelaphostrongylus</taxon>
    </lineage>
</organism>
<keyword evidence="2" id="KW-1185">Reference proteome</keyword>
<proteinExistence type="predicted"/>
<evidence type="ECO:0000313" key="2">
    <source>
        <dbReference type="Proteomes" id="UP001196413"/>
    </source>
</evidence>
<accession>A0AAD5RDF3</accession>
<evidence type="ECO:0000313" key="1">
    <source>
        <dbReference type="EMBL" id="KAJ1374229.1"/>
    </source>
</evidence>
<name>A0AAD5RDF3_PARTN</name>